<dbReference type="CDD" id="cd01127">
    <property type="entry name" value="TrwB_TraG_TraD_VirD4"/>
    <property type="match status" value="1"/>
</dbReference>
<name>A0A1J4TS10_9BACT</name>
<dbReference type="InterPro" id="IPR027417">
    <property type="entry name" value="P-loop_NTPase"/>
</dbReference>
<feature type="region of interest" description="Disordered" evidence="1">
    <location>
        <begin position="726"/>
        <end position="752"/>
    </location>
</feature>
<evidence type="ECO:0000259" key="3">
    <source>
        <dbReference type="Pfam" id="PF26449"/>
    </source>
</evidence>
<protein>
    <recommendedName>
        <fullName evidence="6">Type IV secretion system coupling protein TraD DNA-binding domain-containing protein</fullName>
    </recommendedName>
</protein>
<dbReference type="PANTHER" id="PTHR30121">
    <property type="entry name" value="UNCHARACTERIZED PROTEIN YJGR-RELATED"/>
    <property type="match status" value="1"/>
</dbReference>
<dbReference type="SUPFAM" id="SSF52540">
    <property type="entry name" value="P-loop containing nucleoside triphosphate hydrolases"/>
    <property type="match status" value="1"/>
</dbReference>
<proteinExistence type="predicted"/>
<dbReference type="Pfam" id="PF26449">
    <property type="entry name" value="DUF8128"/>
    <property type="match status" value="1"/>
</dbReference>
<dbReference type="AlphaFoldDB" id="A0A1J4TS10"/>
<feature type="domain" description="Type IV secretion system coupling protein TraD DNA-binding" evidence="2">
    <location>
        <begin position="334"/>
        <end position="665"/>
    </location>
</feature>
<dbReference type="STRING" id="1805209.AUJ73_03280"/>
<dbReference type="Pfam" id="PF10412">
    <property type="entry name" value="TrwB_AAD_bind"/>
    <property type="match status" value="1"/>
</dbReference>
<organism evidence="4 5">
    <name type="scientific">Candidatus Gottesmanbacteria bacterium CG1_02_37_22</name>
    <dbReference type="NCBI Taxonomy" id="1805209"/>
    <lineage>
        <taxon>Bacteria</taxon>
        <taxon>Candidatus Gottesmaniibacteriota</taxon>
    </lineage>
</organism>
<evidence type="ECO:0000256" key="1">
    <source>
        <dbReference type="SAM" id="MobiDB-lite"/>
    </source>
</evidence>
<evidence type="ECO:0000313" key="5">
    <source>
        <dbReference type="Proteomes" id="UP000183120"/>
    </source>
</evidence>
<dbReference type="InterPro" id="IPR051162">
    <property type="entry name" value="T4SS_component"/>
</dbReference>
<dbReference type="EMBL" id="MNUY01000049">
    <property type="protein sequence ID" value="OIO13811.1"/>
    <property type="molecule type" value="Genomic_DNA"/>
</dbReference>
<comment type="caution">
    <text evidence="4">The sequence shown here is derived from an EMBL/GenBank/DDBJ whole genome shotgun (WGS) entry which is preliminary data.</text>
</comment>
<reference evidence="4 5" key="1">
    <citation type="journal article" date="2016" name="Environ. Microbiol.">
        <title>Genomic resolution of a cold subsurface aquifer community provides metabolic insights for novel microbes adapted to high CO concentrations.</title>
        <authorList>
            <person name="Probst A.J."/>
            <person name="Castelle C.J."/>
            <person name="Singh A."/>
            <person name="Brown C.T."/>
            <person name="Anantharaman K."/>
            <person name="Sharon I."/>
            <person name="Hug L.A."/>
            <person name="Burstein D."/>
            <person name="Emerson J.B."/>
            <person name="Thomas B.C."/>
            <person name="Banfield J.F."/>
        </authorList>
    </citation>
    <scope>NUCLEOTIDE SEQUENCE [LARGE SCALE GENOMIC DNA]</scope>
    <source>
        <strain evidence="4">CG1_02_37_22</strain>
    </source>
</reference>
<gene>
    <name evidence="4" type="ORF">AUJ73_03280</name>
</gene>
<dbReference type="Proteomes" id="UP000183120">
    <property type="component" value="Unassembled WGS sequence"/>
</dbReference>
<dbReference type="PANTHER" id="PTHR30121:SF11">
    <property type="entry name" value="AAA+ ATPASE DOMAIN-CONTAINING PROTEIN"/>
    <property type="match status" value="1"/>
</dbReference>
<feature type="domain" description="DUF8128" evidence="3">
    <location>
        <begin position="5"/>
        <end position="283"/>
    </location>
</feature>
<dbReference type="InterPro" id="IPR019476">
    <property type="entry name" value="T4SS_TraD_DNA-bd"/>
</dbReference>
<feature type="compositionally biased region" description="Basic and acidic residues" evidence="1">
    <location>
        <begin position="739"/>
        <end position="752"/>
    </location>
</feature>
<accession>A0A1J4TS10</accession>
<evidence type="ECO:0008006" key="6">
    <source>
        <dbReference type="Google" id="ProtNLM"/>
    </source>
</evidence>
<dbReference type="InterPro" id="IPR058441">
    <property type="entry name" value="DUF8128"/>
</dbReference>
<dbReference type="Gene3D" id="3.40.50.300">
    <property type="entry name" value="P-loop containing nucleotide triphosphate hydrolases"/>
    <property type="match status" value="2"/>
</dbReference>
<sequence>MSSEEKVILEIRTPKTMEETPESMAQVFSALFPGGYIPHWKRLWIKVRTLSFEIASINQQIHFYTVLPKSYRTFLESQLTSQYPKILITHVPDYLGNISKKPYLAIGNLNLANSFCYPIKTYSEFKELDPLSSIIGVLSKLKIEESGLVQIIIEPPHFNWQGTIQNMLRKGIPDPSSTAPDRVRPMPQASLIEEKANHSGYRAYIRLLIGSDNQKNAMSLLYNLAGSFGAFAMGEGNRLVLRRPRFFNKKIAFKRLIKREKNHFPRHQILNTMELATLWHPPTSLLAGIKNIAWGRSLVGEPPPNLPVALDASDEEKSQINFFAKAEFKNQMTTFGLKKYDRRKHVYVIGKTGTGKSTLIANMAINDARNREGLAVIDPHGDLSEILLNYIPSYRLNDVVYLEPFDTEHPFWMNTLEVKNPVHKELVASSIVSIFSKLYAYSWGPRLEYILRNTILTLLEVPNSTLVMVPDLLADFNFRQKIVHSLKDKVLYNFWVNEFDKMHPRLKSEAIAPIQNKVGQFVTSPTIRQIIGHPTSTIDLEDIMNNGKILILNLSQGKLGEDNAALLGAMFITKMQLAAMNRVNIPEAQRRDFYMYVDEFQNFATLSFIKILSEARKYRLDLILANQYVAQVEENVQKAIFGNAGTLISFIIGAQDANHLSKEFGQWYKEEDLVSLGAYQIVIKLAIDNLTSLPFHAVTLPLPKSVNKNREKILRLSIEKYTKAPDKIFSRDQTPIPDKPQEKPKSTGEIMK</sequence>
<evidence type="ECO:0000313" key="4">
    <source>
        <dbReference type="EMBL" id="OIO13811.1"/>
    </source>
</evidence>
<evidence type="ECO:0000259" key="2">
    <source>
        <dbReference type="Pfam" id="PF10412"/>
    </source>
</evidence>